<protein>
    <submittedName>
        <fullName evidence="2">Uncharacterized protein</fullName>
    </submittedName>
</protein>
<proteinExistence type="predicted"/>
<evidence type="ECO:0000313" key="2">
    <source>
        <dbReference type="EMBL" id="SMQ46052.1"/>
    </source>
</evidence>
<reference evidence="2 3" key="1">
    <citation type="submission" date="2016-06" db="EMBL/GenBank/DDBJ databases">
        <authorList>
            <person name="Kjaerup R.B."/>
            <person name="Dalgaard T.S."/>
            <person name="Juul-Madsen H.R."/>
        </authorList>
    </citation>
    <scope>NUCLEOTIDE SEQUENCE [LARGE SCALE GENOMIC DNA]</scope>
</reference>
<name>A0A1X7RF71_ZYMT9</name>
<dbReference type="Proteomes" id="UP000215127">
    <property type="component" value="Chromosome 1"/>
</dbReference>
<organism evidence="2 3">
    <name type="scientific">Zymoseptoria tritici (strain ST99CH_3D7)</name>
    <dbReference type="NCBI Taxonomy" id="1276538"/>
    <lineage>
        <taxon>Eukaryota</taxon>
        <taxon>Fungi</taxon>
        <taxon>Dikarya</taxon>
        <taxon>Ascomycota</taxon>
        <taxon>Pezizomycotina</taxon>
        <taxon>Dothideomycetes</taxon>
        <taxon>Dothideomycetidae</taxon>
        <taxon>Mycosphaerellales</taxon>
        <taxon>Mycosphaerellaceae</taxon>
        <taxon>Zymoseptoria</taxon>
    </lineage>
</organism>
<dbReference type="EMBL" id="LT853692">
    <property type="protein sequence ID" value="SMQ46052.1"/>
    <property type="molecule type" value="Genomic_DNA"/>
</dbReference>
<gene>
    <name evidence="2" type="ORF">ZT3D7_G1197</name>
</gene>
<dbReference type="AlphaFoldDB" id="A0A1X7RF71"/>
<keyword evidence="3" id="KW-1185">Reference proteome</keyword>
<sequence>MALKSHHRTSTPHSTPRFEPDFQLNLRLIPEDFSRCQSHEYRFTFHHRLYTRTHEISRHASCCSHPEKSSATAASYSGVR</sequence>
<feature type="region of interest" description="Disordered" evidence="1">
    <location>
        <begin position="61"/>
        <end position="80"/>
    </location>
</feature>
<feature type="compositionally biased region" description="Polar residues" evidence="1">
    <location>
        <begin position="69"/>
        <end position="80"/>
    </location>
</feature>
<evidence type="ECO:0000313" key="3">
    <source>
        <dbReference type="Proteomes" id="UP000215127"/>
    </source>
</evidence>
<accession>A0A1X7RF71</accession>
<evidence type="ECO:0000256" key="1">
    <source>
        <dbReference type="SAM" id="MobiDB-lite"/>
    </source>
</evidence>